<dbReference type="AlphaFoldDB" id="A0A2M4B3U8"/>
<organism evidence="1">
    <name type="scientific">Anopheles triannulatus</name>
    <dbReference type="NCBI Taxonomy" id="58253"/>
    <lineage>
        <taxon>Eukaryota</taxon>
        <taxon>Metazoa</taxon>
        <taxon>Ecdysozoa</taxon>
        <taxon>Arthropoda</taxon>
        <taxon>Hexapoda</taxon>
        <taxon>Insecta</taxon>
        <taxon>Pterygota</taxon>
        <taxon>Neoptera</taxon>
        <taxon>Endopterygota</taxon>
        <taxon>Diptera</taxon>
        <taxon>Nematocera</taxon>
        <taxon>Culicoidea</taxon>
        <taxon>Culicidae</taxon>
        <taxon>Anophelinae</taxon>
        <taxon>Anopheles</taxon>
    </lineage>
</organism>
<dbReference type="EMBL" id="GGFK01014321">
    <property type="protein sequence ID" value="MBW47642.1"/>
    <property type="molecule type" value="Transcribed_RNA"/>
</dbReference>
<protein>
    <submittedName>
        <fullName evidence="1">Putative secreted protein</fullName>
    </submittedName>
</protein>
<proteinExistence type="predicted"/>
<evidence type="ECO:0000313" key="1">
    <source>
        <dbReference type="EMBL" id="MBW47642.1"/>
    </source>
</evidence>
<reference evidence="1" key="1">
    <citation type="submission" date="2018-01" db="EMBL/GenBank/DDBJ databases">
        <title>An insight into the sialome of Amazonian anophelines.</title>
        <authorList>
            <person name="Ribeiro J.M."/>
            <person name="Scarpassa V."/>
            <person name="Calvo E."/>
        </authorList>
    </citation>
    <scope>NUCLEOTIDE SEQUENCE</scope>
    <source>
        <tissue evidence="1">Salivary glands</tissue>
    </source>
</reference>
<name>A0A2M4B3U8_9DIPT</name>
<accession>A0A2M4B3U8</accession>
<sequence>MPPPLLLLYRSPPLVAAVVPPPQYANVADGPAHPVPSAIAADAPVVVVIEQPFCEDDPVTAVLLLLLAQAVPAPSPASSSMSSVALFS</sequence>